<keyword evidence="3" id="KW-1185">Reference proteome</keyword>
<comment type="caution">
    <text evidence="2">The sequence shown here is derived from an EMBL/GenBank/DDBJ whole genome shotgun (WGS) entry which is preliminary data.</text>
</comment>
<name>A0ABR0KMF2_9EURO</name>
<accession>A0ABR0KMF2</accession>
<keyword evidence="1" id="KW-0732">Signal</keyword>
<organism evidence="2 3">
    <name type="scientific">Lithohypha guttulata</name>
    <dbReference type="NCBI Taxonomy" id="1690604"/>
    <lineage>
        <taxon>Eukaryota</taxon>
        <taxon>Fungi</taxon>
        <taxon>Dikarya</taxon>
        <taxon>Ascomycota</taxon>
        <taxon>Pezizomycotina</taxon>
        <taxon>Eurotiomycetes</taxon>
        <taxon>Chaetothyriomycetidae</taxon>
        <taxon>Chaetothyriales</taxon>
        <taxon>Trichomeriaceae</taxon>
        <taxon>Lithohypha</taxon>
    </lineage>
</organism>
<feature type="chain" id="PRO_5046970751" evidence="1">
    <location>
        <begin position="19"/>
        <end position="150"/>
    </location>
</feature>
<evidence type="ECO:0000256" key="1">
    <source>
        <dbReference type="SAM" id="SignalP"/>
    </source>
</evidence>
<gene>
    <name evidence="2" type="ORF">LTR24_000883</name>
</gene>
<proteinExistence type="predicted"/>
<evidence type="ECO:0000313" key="2">
    <source>
        <dbReference type="EMBL" id="KAK5100737.1"/>
    </source>
</evidence>
<reference evidence="2 3" key="1">
    <citation type="submission" date="2023-08" db="EMBL/GenBank/DDBJ databases">
        <title>Black Yeasts Isolated from many extreme environments.</title>
        <authorList>
            <person name="Coleine C."/>
            <person name="Stajich J.E."/>
            <person name="Selbmann L."/>
        </authorList>
    </citation>
    <scope>NUCLEOTIDE SEQUENCE [LARGE SCALE GENOMIC DNA]</scope>
    <source>
        <strain evidence="2 3">CCFEE 5885</strain>
    </source>
</reference>
<evidence type="ECO:0000313" key="3">
    <source>
        <dbReference type="Proteomes" id="UP001345013"/>
    </source>
</evidence>
<dbReference type="Proteomes" id="UP001345013">
    <property type="component" value="Unassembled WGS sequence"/>
</dbReference>
<protein>
    <submittedName>
        <fullName evidence="2">Uncharacterized protein</fullName>
    </submittedName>
</protein>
<feature type="signal peptide" evidence="1">
    <location>
        <begin position="1"/>
        <end position="18"/>
    </location>
</feature>
<sequence length="150" mass="16893">MSTWATLVLLLVGETVTGDHDFIHIFAMLQSFLEKPNQLLNVPPDAGRFLLQQSQMFSLFTPPFLGPDHGSSALQQQTDNCLDWIEDPTSEYSSFSSVLLLKNAIYVARDLYLWETQGILSAIDRQNIAENLLQLLAPVNENTPRMHAFV</sequence>
<dbReference type="EMBL" id="JAVRRG010000006">
    <property type="protein sequence ID" value="KAK5100737.1"/>
    <property type="molecule type" value="Genomic_DNA"/>
</dbReference>